<accession>A0A6I4SZC5</accession>
<feature type="domain" description="HD-GYP" evidence="1">
    <location>
        <begin position="260"/>
        <end position="444"/>
    </location>
</feature>
<dbReference type="GO" id="GO:0008081">
    <property type="term" value="F:phosphoric diester hydrolase activity"/>
    <property type="evidence" value="ECO:0007669"/>
    <property type="project" value="UniProtKB-ARBA"/>
</dbReference>
<protein>
    <submittedName>
        <fullName evidence="2">HD domain-containing protein</fullName>
    </submittedName>
</protein>
<dbReference type="PROSITE" id="PS51832">
    <property type="entry name" value="HD_GYP"/>
    <property type="match status" value="1"/>
</dbReference>
<dbReference type="InterPro" id="IPR037522">
    <property type="entry name" value="HD_GYP_dom"/>
</dbReference>
<name>A0A6I4SZC5_9SPHN</name>
<dbReference type="PANTHER" id="PTHR45228">
    <property type="entry name" value="CYCLIC DI-GMP PHOSPHODIESTERASE TM_0186-RELATED"/>
    <property type="match status" value="1"/>
</dbReference>
<evidence type="ECO:0000259" key="1">
    <source>
        <dbReference type="PROSITE" id="PS51832"/>
    </source>
</evidence>
<dbReference type="CDD" id="cd00077">
    <property type="entry name" value="HDc"/>
    <property type="match status" value="1"/>
</dbReference>
<dbReference type="SUPFAM" id="SSF109604">
    <property type="entry name" value="HD-domain/PDEase-like"/>
    <property type="match status" value="2"/>
</dbReference>
<dbReference type="InterPro" id="IPR003607">
    <property type="entry name" value="HD/PDEase_dom"/>
</dbReference>
<dbReference type="EMBL" id="WTYM01000057">
    <property type="protein sequence ID" value="MXO60749.1"/>
    <property type="molecule type" value="Genomic_DNA"/>
</dbReference>
<evidence type="ECO:0000313" key="3">
    <source>
        <dbReference type="Proteomes" id="UP000433652"/>
    </source>
</evidence>
<dbReference type="SMART" id="SM00471">
    <property type="entry name" value="HDc"/>
    <property type="match status" value="1"/>
</dbReference>
<gene>
    <name evidence="2" type="ORF">GRI89_14495</name>
</gene>
<dbReference type="InterPro" id="IPR052020">
    <property type="entry name" value="Cyclic_di-GMP/3'3'-cGAMP_PDE"/>
</dbReference>
<evidence type="ECO:0000313" key="2">
    <source>
        <dbReference type="EMBL" id="MXO60749.1"/>
    </source>
</evidence>
<dbReference type="Pfam" id="PF13487">
    <property type="entry name" value="HD_5"/>
    <property type="match status" value="2"/>
</dbReference>
<comment type="caution">
    <text evidence="2">The sequence shown here is derived from an EMBL/GenBank/DDBJ whole genome shotgun (WGS) entry which is preliminary data.</text>
</comment>
<sequence>MLERRVATVCRSEVVAAFSYALDLTEGQPQGLSIRACYIAGELAREIGLSGDDWATVYYATLLKDLGCSSNAARIHELYRADDLAFKNRWKTVAPGLKSTLEFVFENTARGAPLRARVKAIAHILRNGEAIAQEMIETRCTRGADIARELRFGEDVAQGIYHLDERWDGSGRPGHLRGDAIPLASRCALLAQIADVFHTAAGPIAACTEVALRSGTWLDPELCRSFARLAGTPRFWARLESASLEMQVAAMAPDLEEEVDEDYLDAITAAFGKVVDAKSPYTAGHSQRVAAYSEQLGQRLGVLPGRLRRLKRAATLHDVGKLGVSSAILEKPGKLDDAEWEVMRSHAVHTQAILGRIGAFADLAPIAAAHHERLDGFGYPLGLDEQTISHETRIITLCDFYDALSAERPYREAMAPAEALAIMEREVGTAIDPRGFEALREIVA</sequence>
<dbReference type="Proteomes" id="UP000433652">
    <property type="component" value="Unassembled WGS sequence"/>
</dbReference>
<keyword evidence="3" id="KW-1185">Reference proteome</keyword>
<dbReference type="Gene3D" id="1.10.3210.10">
    <property type="entry name" value="Hypothetical protein af1432"/>
    <property type="match status" value="3"/>
</dbReference>
<dbReference type="PANTHER" id="PTHR45228:SF5">
    <property type="entry name" value="CYCLIC DI-GMP PHOSPHODIESTERASE VC_1348-RELATED"/>
    <property type="match status" value="1"/>
</dbReference>
<organism evidence="2 3">
    <name type="scientific">Croceibacterium salegens</name>
    <dbReference type="NCBI Taxonomy" id="1737568"/>
    <lineage>
        <taxon>Bacteria</taxon>
        <taxon>Pseudomonadati</taxon>
        <taxon>Pseudomonadota</taxon>
        <taxon>Alphaproteobacteria</taxon>
        <taxon>Sphingomonadales</taxon>
        <taxon>Erythrobacteraceae</taxon>
        <taxon>Croceibacterium</taxon>
    </lineage>
</organism>
<reference evidence="2 3" key="1">
    <citation type="submission" date="2019-12" db="EMBL/GenBank/DDBJ databases">
        <title>Genomic-based taxomic classification of the family Erythrobacteraceae.</title>
        <authorList>
            <person name="Xu L."/>
        </authorList>
    </citation>
    <scope>NUCLEOTIDE SEQUENCE [LARGE SCALE GENOMIC DNA]</scope>
    <source>
        <strain evidence="2 3">MCCC 1K01500</strain>
    </source>
</reference>
<proteinExistence type="predicted"/>
<dbReference type="AlphaFoldDB" id="A0A6I4SZC5"/>
<dbReference type="OrthoDB" id="9802066at2"/>